<reference evidence="2" key="1">
    <citation type="submission" date="2014-09" db="EMBL/GenBank/DDBJ databases">
        <authorList>
            <person name="Magalhaes I.L.F."/>
            <person name="Oliveira U."/>
            <person name="Santos F.R."/>
            <person name="Vidigal T.H.D.A."/>
            <person name="Brescovit A.D."/>
            <person name="Santos A.J."/>
        </authorList>
    </citation>
    <scope>NUCLEOTIDE SEQUENCE</scope>
    <source>
        <tissue evidence="2">Shoot tissue taken approximately 20 cm above the soil surface</tissue>
    </source>
</reference>
<evidence type="ECO:0000313" key="2">
    <source>
        <dbReference type="EMBL" id="JAE30797.1"/>
    </source>
</evidence>
<name>A0A0A9H208_ARUDO</name>
<dbReference type="AlphaFoldDB" id="A0A0A9H208"/>
<protein>
    <submittedName>
        <fullName evidence="2">Uncharacterized protein</fullName>
    </submittedName>
</protein>
<organism evidence="2">
    <name type="scientific">Arundo donax</name>
    <name type="common">Giant reed</name>
    <name type="synonym">Donax arundinaceus</name>
    <dbReference type="NCBI Taxonomy" id="35708"/>
    <lineage>
        <taxon>Eukaryota</taxon>
        <taxon>Viridiplantae</taxon>
        <taxon>Streptophyta</taxon>
        <taxon>Embryophyta</taxon>
        <taxon>Tracheophyta</taxon>
        <taxon>Spermatophyta</taxon>
        <taxon>Magnoliopsida</taxon>
        <taxon>Liliopsida</taxon>
        <taxon>Poales</taxon>
        <taxon>Poaceae</taxon>
        <taxon>PACMAD clade</taxon>
        <taxon>Arundinoideae</taxon>
        <taxon>Arundineae</taxon>
        <taxon>Arundo</taxon>
    </lineage>
</organism>
<accession>A0A0A9H208</accession>
<evidence type="ECO:0000256" key="1">
    <source>
        <dbReference type="SAM" id="MobiDB-lite"/>
    </source>
</evidence>
<reference evidence="2" key="2">
    <citation type="journal article" date="2015" name="Data Brief">
        <title>Shoot transcriptome of the giant reed, Arundo donax.</title>
        <authorList>
            <person name="Barrero R.A."/>
            <person name="Guerrero F.D."/>
            <person name="Moolhuijzen P."/>
            <person name="Goolsby J.A."/>
            <person name="Tidwell J."/>
            <person name="Bellgard S.E."/>
            <person name="Bellgard M.I."/>
        </authorList>
    </citation>
    <scope>NUCLEOTIDE SEQUENCE</scope>
    <source>
        <tissue evidence="2">Shoot tissue taken approximately 20 cm above the soil surface</tissue>
    </source>
</reference>
<feature type="region of interest" description="Disordered" evidence="1">
    <location>
        <begin position="1"/>
        <end position="41"/>
    </location>
</feature>
<proteinExistence type="predicted"/>
<dbReference type="EMBL" id="GBRH01167099">
    <property type="protein sequence ID" value="JAE30797.1"/>
    <property type="molecule type" value="Transcribed_RNA"/>
</dbReference>
<sequence length="81" mass="8558">MPAAATLAPASPNTGGAYAPTCTNTSSPSQESPPLSSAVTAKSPSITGILLRTSRMATRTEGLKREWIDKSRWRGWGKPRS</sequence>
<feature type="compositionally biased region" description="Low complexity" evidence="1">
    <location>
        <begin position="26"/>
        <end position="37"/>
    </location>
</feature>